<comment type="similarity">
    <text evidence="1">Belongs to the UDP-glycosyltransferase family.</text>
</comment>
<reference evidence="4 5" key="1">
    <citation type="submission" date="2020-05" db="EMBL/GenBank/DDBJ databases">
        <authorList>
            <person name="Campoy J."/>
            <person name="Schneeberger K."/>
            <person name="Spophaly S."/>
        </authorList>
    </citation>
    <scope>NUCLEOTIDE SEQUENCE [LARGE SCALE GENOMIC DNA]</scope>
    <source>
        <strain evidence="4">PruArmRojPasFocal</strain>
    </source>
</reference>
<dbReference type="PANTHER" id="PTHR48047:SF28">
    <property type="entry name" value="F11M15.8 PROTEIN"/>
    <property type="match status" value="1"/>
</dbReference>
<gene>
    <name evidence="4" type="ORF">CURHAP_LOCUS6805</name>
</gene>
<dbReference type="Proteomes" id="UP000507222">
    <property type="component" value="Unassembled WGS sequence"/>
</dbReference>
<name>A0A6J5TLN1_PRUAR</name>
<evidence type="ECO:0000256" key="2">
    <source>
        <dbReference type="ARBA" id="ARBA00022676"/>
    </source>
</evidence>
<accession>A0A6J5TLN1</accession>
<dbReference type="AlphaFoldDB" id="A0A6J5TLN1"/>
<dbReference type="Gene3D" id="3.40.50.2000">
    <property type="entry name" value="Glycogen Phosphorylase B"/>
    <property type="match status" value="2"/>
</dbReference>
<protein>
    <recommendedName>
        <fullName evidence="6">Glycosyltransferase</fullName>
    </recommendedName>
</protein>
<dbReference type="FunFam" id="3.40.50.2000:FF:000064">
    <property type="entry name" value="Glycosyltransferase"/>
    <property type="match status" value="1"/>
</dbReference>
<dbReference type="CDD" id="cd03784">
    <property type="entry name" value="GT1_Gtf-like"/>
    <property type="match status" value="1"/>
</dbReference>
<dbReference type="Pfam" id="PF00201">
    <property type="entry name" value="UDPGT"/>
    <property type="match status" value="1"/>
</dbReference>
<dbReference type="GO" id="GO:0035251">
    <property type="term" value="F:UDP-glucosyltransferase activity"/>
    <property type="evidence" value="ECO:0007669"/>
    <property type="project" value="TreeGrafter"/>
</dbReference>
<proteinExistence type="inferred from homology"/>
<keyword evidence="3" id="KW-0808">Transferase</keyword>
<sequence>MSTSGKTHILVFPYPAQGHMLPILDLTHQLALHGLSITILVTPKNLPTLTPLLHTHPSSIQTVVLPFPPHPKIPPGVENIKDIGNHGNLYVINALANLQAPIVHWFSSHPNPPVALLSDFFLGWTLHLAHQLGIPRITFYSSGAFLASVLHYCWRNLDKMRSSSGIVHFPDLPRSPSFKQDQVPSVVRCHRESDPESELLRNSMLANTESWGCVFNSFEDLEAEYFAHLRTKMGHSRVYAVGPLSLTAAAAADDSNLGRANPNKDSGANAMTWLDGCPDGSVLYVCFGSQKLPNRQQMEALASGLERSGVRFVWAVKTGSAQQVEDGYGVLPDGFEERVGGRGLVIKGWAPQVLILGHKAVGGFVSHCGWNSVLEAIVAGVLILGWPMEADQFVNAKLLAEDMGVAVKVCQGDNAVPDPAELGKVIAESMTGETPEKLRAKELRDKAFAAVGSGGSSSKHLDELVKELDQVKVGRK</sequence>
<dbReference type="FunFam" id="3.40.50.2000:FF:000143">
    <property type="entry name" value="UDP-glycosyltransferase 89B1"/>
    <property type="match status" value="1"/>
</dbReference>
<dbReference type="SUPFAM" id="SSF53756">
    <property type="entry name" value="UDP-Glycosyltransferase/glycogen phosphorylase"/>
    <property type="match status" value="1"/>
</dbReference>
<dbReference type="PANTHER" id="PTHR48047">
    <property type="entry name" value="GLYCOSYLTRANSFERASE"/>
    <property type="match status" value="1"/>
</dbReference>
<evidence type="ECO:0000313" key="5">
    <source>
        <dbReference type="Proteomes" id="UP000507222"/>
    </source>
</evidence>
<evidence type="ECO:0000313" key="4">
    <source>
        <dbReference type="EMBL" id="CAB4264851.1"/>
    </source>
</evidence>
<keyword evidence="2" id="KW-0328">Glycosyltransferase</keyword>
<evidence type="ECO:0000256" key="1">
    <source>
        <dbReference type="ARBA" id="ARBA00009995"/>
    </source>
</evidence>
<dbReference type="InterPro" id="IPR002213">
    <property type="entry name" value="UDP_glucos_trans"/>
</dbReference>
<dbReference type="EMBL" id="CAEKDK010000001">
    <property type="protein sequence ID" value="CAB4264851.1"/>
    <property type="molecule type" value="Genomic_DNA"/>
</dbReference>
<evidence type="ECO:0000256" key="3">
    <source>
        <dbReference type="ARBA" id="ARBA00022679"/>
    </source>
</evidence>
<organism evidence="4 5">
    <name type="scientific">Prunus armeniaca</name>
    <name type="common">Apricot</name>
    <name type="synonym">Armeniaca vulgaris</name>
    <dbReference type="NCBI Taxonomy" id="36596"/>
    <lineage>
        <taxon>Eukaryota</taxon>
        <taxon>Viridiplantae</taxon>
        <taxon>Streptophyta</taxon>
        <taxon>Embryophyta</taxon>
        <taxon>Tracheophyta</taxon>
        <taxon>Spermatophyta</taxon>
        <taxon>Magnoliopsida</taxon>
        <taxon>eudicotyledons</taxon>
        <taxon>Gunneridae</taxon>
        <taxon>Pentapetalae</taxon>
        <taxon>rosids</taxon>
        <taxon>fabids</taxon>
        <taxon>Rosales</taxon>
        <taxon>Rosaceae</taxon>
        <taxon>Amygdaloideae</taxon>
        <taxon>Amygdaleae</taxon>
        <taxon>Prunus</taxon>
    </lineage>
</organism>
<evidence type="ECO:0008006" key="6">
    <source>
        <dbReference type="Google" id="ProtNLM"/>
    </source>
</evidence>